<organism evidence="1 2">
    <name type="scientific">Flavobacterium piscis</name>
    <dbReference type="NCBI Taxonomy" id="1114874"/>
    <lineage>
        <taxon>Bacteria</taxon>
        <taxon>Pseudomonadati</taxon>
        <taxon>Bacteroidota</taxon>
        <taxon>Flavobacteriia</taxon>
        <taxon>Flavobacteriales</taxon>
        <taxon>Flavobacteriaceae</taxon>
        <taxon>Flavobacterium</taxon>
    </lineage>
</organism>
<protein>
    <recommendedName>
        <fullName evidence="3">Bacteriocin</fullName>
    </recommendedName>
</protein>
<accession>A0ABU1Y592</accession>
<comment type="caution">
    <text evidence="1">The sequence shown here is derived from an EMBL/GenBank/DDBJ whole genome shotgun (WGS) entry which is preliminary data.</text>
</comment>
<dbReference type="Proteomes" id="UP001269081">
    <property type="component" value="Unassembled WGS sequence"/>
</dbReference>
<evidence type="ECO:0000313" key="1">
    <source>
        <dbReference type="EMBL" id="MDR7209338.1"/>
    </source>
</evidence>
<gene>
    <name evidence="1" type="ORF">J2W48_001271</name>
</gene>
<keyword evidence="2" id="KW-1185">Reference proteome</keyword>
<evidence type="ECO:0008006" key="3">
    <source>
        <dbReference type="Google" id="ProtNLM"/>
    </source>
</evidence>
<proteinExistence type="predicted"/>
<sequence>MNLENLNLVELNALEKKEVNGGGWAEWVIAIADNWGDIKEGLSAGYNKHW</sequence>
<dbReference type="EMBL" id="JAVDWQ010000003">
    <property type="protein sequence ID" value="MDR7209338.1"/>
    <property type="molecule type" value="Genomic_DNA"/>
</dbReference>
<evidence type="ECO:0000313" key="2">
    <source>
        <dbReference type="Proteomes" id="UP001269081"/>
    </source>
</evidence>
<name>A0ABU1Y592_9FLAO</name>
<dbReference type="RefSeq" id="WP_310279502.1">
    <property type="nucleotide sequence ID" value="NZ_JAVDWQ010000003.1"/>
</dbReference>
<reference evidence="1 2" key="1">
    <citation type="submission" date="2023-07" db="EMBL/GenBank/DDBJ databases">
        <title>Sorghum-associated microbial communities from plants grown in Nebraska, USA.</title>
        <authorList>
            <person name="Schachtman D."/>
        </authorList>
    </citation>
    <scope>NUCLEOTIDE SEQUENCE [LARGE SCALE GENOMIC DNA]</scope>
    <source>
        <strain evidence="1 2">4129</strain>
    </source>
</reference>